<dbReference type="Proteomes" id="UP000234681">
    <property type="component" value="Chromosome 3"/>
</dbReference>
<dbReference type="EMBL" id="CH474066">
    <property type="protein sequence ID" value="EDL88810.1"/>
    <property type="molecule type" value="Genomic_DNA"/>
</dbReference>
<accession>A6KMA2</accession>
<reference evidence="2" key="1">
    <citation type="submission" date="2005-09" db="EMBL/GenBank/DDBJ databases">
        <authorList>
            <person name="Mural R.J."/>
            <person name="Li P.W."/>
            <person name="Adams M.D."/>
            <person name="Amanatides P.G."/>
            <person name="Baden-Tillson H."/>
            <person name="Barnstead M."/>
            <person name="Chin S.H."/>
            <person name="Dew I."/>
            <person name="Evans C.A."/>
            <person name="Ferriera S."/>
            <person name="Flanigan M."/>
            <person name="Fosler C."/>
            <person name="Glodek A."/>
            <person name="Gu Z."/>
            <person name="Holt R.A."/>
            <person name="Jennings D."/>
            <person name="Kraft C.L."/>
            <person name="Lu F."/>
            <person name="Nguyen T."/>
            <person name="Nusskern D.R."/>
            <person name="Pfannkoch C.M."/>
            <person name="Sitter C."/>
            <person name="Sutton G.G."/>
            <person name="Venter J.C."/>
            <person name="Wang Z."/>
            <person name="Woodage T."/>
            <person name="Zheng X.H."/>
            <person name="Zhong F."/>
        </authorList>
    </citation>
    <scope>NUCLEOTIDE SEQUENCE [LARGE SCALE GENOMIC DNA]</scope>
    <source>
        <strain>BN</strain>
        <strain evidence="2">Sprague-Dawley</strain>
    </source>
</reference>
<organism evidence="1 2">
    <name type="scientific">Rattus norvegicus</name>
    <name type="common">Rat</name>
    <dbReference type="NCBI Taxonomy" id="10116"/>
    <lineage>
        <taxon>Eukaryota</taxon>
        <taxon>Metazoa</taxon>
        <taxon>Chordata</taxon>
        <taxon>Craniata</taxon>
        <taxon>Vertebrata</taxon>
        <taxon>Euteleostomi</taxon>
        <taxon>Mammalia</taxon>
        <taxon>Eutheria</taxon>
        <taxon>Euarchontoglires</taxon>
        <taxon>Glires</taxon>
        <taxon>Rodentia</taxon>
        <taxon>Myomorpha</taxon>
        <taxon>Muroidea</taxon>
        <taxon>Muridae</taxon>
        <taxon>Murinae</taxon>
        <taxon>Rattus</taxon>
    </lineage>
</organism>
<evidence type="ECO:0000313" key="1">
    <source>
        <dbReference type="EMBL" id="EDL88810.1"/>
    </source>
</evidence>
<sequence>MLYAEFQGSQAGSMTLPAMKDTRAGRIAGCRKRIPEGVILGHPLQQKTASSLGQWAWSLLSSPLLALFRLIFSRLLAFGIPSPQIQPPRWP</sequence>
<dbReference type="AlphaFoldDB" id="A6KMA2"/>
<protein>
    <submittedName>
        <fullName evidence="1">RCG38448, isoform CRA_b</fullName>
    </submittedName>
</protein>
<gene>
    <name evidence="1" type="ORF">rCG_38448</name>
</gene>
<evidence type="ECO:0000313" key="2">
    <source>
        <dbReference type="Proteomes" id="UP000234681"/>
    </source>
</evidence>
<proteinExistence type="predicted"/>
<name>A6KMA2_RAT</name>